<dbReference type="Proteomes" id="UP001732720">
    <property type="component" value="Chromosome 6"/>
</dbReference>
<dbReference type="RefSeq" id="XP_073931622.1">
    <property type="nucleotide sequence ID" value="XM_074075521.1"/>
</dbReference>
<organism evidence="1 2">
    <name type="scientific">Castor canadensis</name>
    <name type="common">American beaver</name>
    <dbReference type="NCBI Taxonomy" id="51338"/>
    <lineage>
        <taxon>Eukaryota</taxon>
        <taxon>Metazoa</taxon>
        <taxon>Chordata</taxon>
        <taxon>Craniata</taxon>
        <taxon>Vertebrata</taxon>
        <taxon>Euteleostomi</taxon>
        <taxon>Mammalia</taxon>
        <taxon>Eutheria</taxon>
        <taxon>Euarchontoglires</taxon>
        <taxon>Glires</taxon>
        <taxon>Rodentia</taxon>
        <taxon>Castorimorpha</taxon>
        <taxon>Castoridae</taxon>
        <taxon>Castor</taxon>
    </lineage>
</organism>
<evidence type="ECO:0000313" key="2">
    <source>
        <dbReference type="RefSeq" id="XP_073931622.1"/>
    </source>
</evidence>
<gene>
    <name evidence="2" type="primary">Eif2ak1</name>
</gene>
<name>A0AC58MQE1_CASCN</name>
<sequence>MGLLSSFTCSGEFSSLRLHHNRAITHLMKSAKERVRQDPCEDNSYMQKIRYREVAFEAQTSRYLNEFEELAILGKGGYGRVYKVRNKLDGQHYAIKKILIKGVTETDCMKVLREVKVLAGLQHPNIVGYHTAWLEHVHVTRPQAGRVPIQLPSLEVLSDQAEHRDQCAVKGGESSSSIIFAEFTSEKEKSDIGDENNRLVTYTTEVVLRDSSERGSSAEHQENGLPDLSIRSLVKQQLPLRHNSDLEEDLTSTEESSEENLNLGQTEVRYHLMLHIQMQLCELSLWDWVAERNQRSRECVDEAACPYVMASVATKIFQELVEGVFYIHNMGIVHRDLKPRNIFLHGPDHQVKIGDFGLACTDIIQKNSDWTNRNRKGTAAHTSRVGTCLYASPEQLEGSEYDAKSDMYSLGVILLELFQPFGTEMERAAVLTGVRAGRIPESLSQRCPVQAQYIQQLTSRSASQRPSALQLLQSELFQTSGNVNLTLQMKIIEQEKEIQELKKQLSLLSQAKGVKG</sequence>
<reference evidence="2" key="1">
    <citation type="submission" date="2025-08" db="UniProtKB">
        <authorList>
            <consortium name="RefSeq"/>
        </authorList>
    </citation>
    <scope>IDENTIFICATION</scope>
</reference>
<accession>A0AC58MQE1</accession>
<evidence type="ECO:0000313" key="1">
    <source>
        <dbReference type="Proteomes" id="UP001732720"/>
    </source>
</evidence>
<keyword evidence="2" id="KW-0808">Transferase</keyword>
<keyword evidence="2" id="KW-0418">Kinase</keyword>
<protein>
    <submittedName>
        <fullName evidence="2">Eukaryotic translation initiation factor 2-alpha kinase 1 isoform X4</fullName>
    </submittedName>
</protein>
<keyword evidence="2" id="KW-0648">Protein biosynthesis</keyword>
<keyword evidence="1" id="KW-1185">Reference proteome</keyword>
<proteinExistence type="predicted"/>
<keyword evidence="2" id="KW-0396">Initiation factor</keyword>